<gene>
    <name evidence="1" type="ORF">RHMOL_Rhmol09G0085800</name>
</gene>
<evidence type="ECO:0000313" key="1">
    <source>
        <dbReference type="EMBL" id="KAI8538221.1"/>
    </source>
</evidence>
<comment type="caution">
    <text evidence="1">The sequence shown here is derived from an EMBL/GenBank/DDBJ whole genome shotgun (WGS) entry which is preliminary data.</text>
</comment>
<keyword evidence="2" id="KW-1185">Reference proteome</keyword>
<evidence type="ECO:0000313" key="2">
    <source>
        <dbReference type="Proteomes" id="UP001062846"/>
    </source>
</evidence>
<accession>A0ACC0MCE2</accession>
<protein>
    <submittedName>
        <fullName evidence="1">Uncharacterized protein</fullName>
    </submittedName>
</protein>
<dbReference type="EMBL" id="CM046396">
    <property type="protein sequence ID" value="KAI8538221.1"/>
    <property type="molecule type" value="Genomic_DNA"/>
</dbReference>
<sequence>MVWEEMEIVFQTRVVCVEPYCALQSRLIVLTSHLRNELLSIAGCRDEIRAIVCTIQRFEGVQYGATHLIVQYQPGIHNLLFFYPPLEEEVDNSRLAAINIQ</sequence>
<reference evidence="1" key="1">
    <citation type="submission" date="2022-02" db="EMBL/GenBank/DDBJ databases">
        <title>Plant Genome Project.</title>
        <authorList>
            <person name="Zhang R.-G."/>
        </authorList>
    </citation>
    <scope>NUCLEOTIDE SEQUENCE</scope>
    <source>
        <strain evidence="1">AT1</strain>
    </source>
</reference>
<dbReference type="Proteomes" id="UP001062846">
    <property type="component" value="Chromosome 9"/>
</dbReference>
<name>A0ACC0MCE2_RHOML</name>
<proteinExistence type="predicted"/>
<organism evidence="1 2">
    <name type="scientific">Rhododendron molle</name>
    <name type="common">Chinese azalea</name>
    <name type="synonym">Azalea mollis</name>
    <dbReference type="NCBI Taxonomy" id="49168"/>
    <lineage>
        <taxon>Eukaryota</taxon>
        <taxon>Viridiplantae</taxon>
        <taxon>Streptophyta</taxon>
        <taxon>Embryophyta</taxon>
        <taxon>Tracheophyta</taxon>
        <taxon>Spermatophyta</taxon>
        <taxon>Magnoliopsida</taxon>
        <taxon>eudicotyledons</taxon>
        <taxon>Gunneridae</taxon>
        <taxon>Pentapetalae</taxon>
        <taxon>asterids</taxon>
        <taxon>Ericales</taxon>
        <taxon>Ericaceae</taxon>
        <taxon>Ericoideae</taxon>
        <taxon>Rhodoreae</taxon>
        <taxon>Rhododendron</taxon>
    </lineage>
</organism>